<name>A0ABR4JYS6_9EURO</name>
<accession>A0ABR4JYS6</accession>
<dbReference type="GeneID" id="98161472"/>
<organism evidence="2 3">
    <name type="scientific">Aspergillus pseudodeflectus</name>
    <dbReference type="NCBI Taxonomy" id="176178"/>
    <lineage>
        <taxon>Eukaryota</taxon>
        <taxon>Fungi</taxon>
        <taxon>Dikarya</taxon>
        <taxon>Ascomycota</taxon>
        <taxon>Pezizomycotina</taxon>
        <taxon>Eurotiomycetes</taxon>
        <taxon>Eurotiomycetidae</taxon>
        <taxon>Eurotiales</taxon>
        <taxon>Aspergillaceae</taxon>
        <taxon>Aspergillus</taxon>
        <taxon>Aspergillus subgen. Nidulantes</taxon>
    </lineage>
</organism>
<evidence type="ECO:0000313" key="2">
    <source>
        <dbReference type="EMBL" id="KAL2845134.1"/>
    </source>
</evidence>
<protein>
    <submittedName>
        <fullName evidence="2">Uncharacterized protein</fullName>
    </submittedName>
</protein>
<feature type="region of interest" description="Disordered" evidence="1">
    <location>
        <begin position="1"/>
        <end position="81"/>
    </location>
</feature>
<sequence length="229" mass="25532">MSKKRPLGAASPTGNTKKRRPVAKEKDARKASPSPSDSAFTLRDQPDTPSFPHDHDSPTTASLLLPASEEPSTSSVSVDKSSSASADIPCIECAKRAFQECNDGVIRPNYCVFDDPSEDCMRCVDKEEDCEPLPQPFRSLYNRLQAMNPDFAALAAAEDFGKELQKRHDAILQENSVATQLKVLNRTLLLLLNDRRESASKERLGEEHLVEWIRGWENAEKRLEQKHGL</sequence>
<gene>
    <name evidence="2" type="ORF">BJX68DRAFT_269322</name>
</gene>
<evidence type="ECO:0000256" key="1">
    <source>
        <dbReference type="SAM" id="MobiDB-lite"/>
    </source>
</evidence>
<dbReference type="RefSeq" id="XP_070896491.1">
    <property type="nucleotide sequence ID" value="XM_071046308.1"/>
</dbReference>
<comment type="caution">
    <text evidence="2">The sequence shown here is derived from an EMBL/GenBank/DDBJ whole genome shotgun (WGS) entry which is preliminary data.</text>
</comment>
<feature type="compositionally biased region" description="Low complexity" evidence="1">
    <location>
        <begin position="72"/>
        <end position="81"/>
    </location>
</feature>
<evidence type="ECO:0000313" key="3">
    <source>
        <dbReference type="Proteomes" id="UP001610444"/>
    </source>
</evidence>
<reference evidence="2 3" key="1">
    <citation type="submission" date="2024-07" db="EMBL/GenBank/DDBJ databases">
        <title>Section-level genome sequencing and comparative genomics of Aspergillus sections Usti and Cavernicolus.</title>
        <authorList>
            <consortium name="Lawrence Berkeley National Laboratory"/>
            <person name="Nybo J.L."/>
            <person name="Vesth T.C."/>
            <person name="Theobald S."/>
            <person name="Frisvad J.C."/>
            <person name="Larsen T.O."/>
            <person name="Kjaerboelling I."/>
            <person name="Rothschild-Mancinelli K."/>
            <person name="Lyhne E.K."/>
            <person name="Kogle M.E."/>
            <person name="Barry K."/>
            <person name="Clum A."/>
            <person name="Na H."/>
            <person name="Ledsgaard L."/>
            <person name="Lin J."/>
            <person name="Lipzen A."/>
            <person name="Kuo A."/>
            <person name="Riley R."/>
            <person name="Mondo S."/>
            <person name="LaButti K."/>
            <person name="Haridas S."/>
            <person name="Pangalinan J."/>
            <person name="Salamov A.A."/>
            <person name="Simmons B.A."/>
            <person name="Magnuson J.K."/>
            <person name="Chen J."/>
            <person name="Drula E."/>
            <person name="Henrissat B."/>
            <person name="Wiebenga A."/>
            <person name="Lubbers R.J."/>
            <person name="Gomes A.C."/>
            <person name="Macurrencykelacurrency M.R."/>
            <person name="Stajich J."/>
            <person name="Grigoriev I.V."/>
            <person name="Mortensen U.H."/>
            <person name="De vries R.P."/>
            <person name="Baker S.E."/>
            <person name="Andersen M.R."/>
        </authorList>
    </citation>
    <scope>NUCLEOTIDE SEQUENCE [LARGE SCALE GENOMIC DNA]</scope>
    <source>
        <strain evidence="2 3">CBS 756.74</strain>
    </source>
</reference>
<dbReference type="Proteomes" id="UP001610444">
    <property type="component" value="Unassembled WGS sequence"/>
</dbReference>
<dbReference type="EMBL" id="JBFXLR010000038">
    <property type="protein sequence ID" value="KAL2845134.1"/>
    <property type="molecule type" value="Genomic_DNA"/>
</dbReference>
<proteinExistence type="predicted"/>
<keyword evidence="3" id="KW-1185">Reference proteome</keyword>